<evidence type="ECO:0000259" key="7">
    <source>
        <dbReference type="Pfam" id="PF00171"/>
    </source>
</evidence>
<evidence type="ECO:0000256" key="4">
    <source>
        <dbReference type="ARBA" id="ARBA00037921"/>
    </source>
</evidence>
<reference evidence="8" key="1">
    <citation type="submission" date="2021-01" db="EMBL/GenBank/DDBJ databases">
        <authorList>
            <person name="Eckstrom K.M.E."/>
        </authorList>
    </citation>
    <scope>NUCLEOTIDE SEQUENCE</scope>
    <source>
        <strain evidence="8">UVCC 0001</strain>
    </source>
</reference>
<gene>
    <name evidence="8" type="ORF">QBZ16_003165</name>
</gene>
<dbReference type="FunFam" id="3.40.309.10:FF:000012">
    <property type="entry name" value="Betaine aldehyde dehydrogenase"/>
    <property type="match status" value="1"/>
</dbReference>
<organism evidence="8 9">
    <name type="scientific">Prototheca wickerhamii</name>
    <dbReference type="NCBI Taxonomy" id="3111"/>
    <lineage>
        <taxon>Eukaryota</taxon>
        <taxon>Viridiplantae</taxon>
        <taxon>Chlorophyta</taxon>
        <taxon>core chlorophytes</taxon>
        <taxon>Trebouxiophyceae</taxon>
        <taxon>Chlorellales</taxon>
        <taxon>Chlorellaceae</taxon>
        <taxon>Prototheca</taxon>
    </lineage>
</organism>
<dbReference type="PANTHER" id="PTHR43860:SF2">
    <property type="entry name" value="BETAINE ALDEHYDE DEHYDROGENASE-RELATED"/>
    <property type="match status" value="1"/>
</dbReference>
<comment type="caution">
    <text evidence="8">The sequence shown here is derived from an EMBL/GenBank/DDBJ whole genome shotgun (WGS) entry which is preliminary data.</text>
</comment>
<feature type="active site" evidence="5">
    <location>
        <position position="237"/>
    </location>
</feature>
<dbReference type="Proteomes" id="UP001255856">
    <property type="component" value="Unassembled WGS sequence"/>
</dbReference>
<protein>
    <recommendedName>
        <fullName evidence="7">Aldehyde dehydrogenase domain-containing protein</fullName>
    </recommendedName>
</protein>
<dbReference type="Pfam" id="PF00171">
    <property type="entry name" value="Aldedh"/>
    <property type="match status" value="1"/>
</dbReference>
<comment type="pathway">
    <text evidence="4">Amine and polyamine biosynthesis; betaine biosynthesis via choline pathway; betaine from betaine aldehyde: step 1/1.</text>
</comment>
<dbReference type="InterPro" id="IPR016163">
    <property type="entry name" value="Ald_DH_C"/>
</dbReference>
<name>A0AAD9MMD5_PROWI</name>
<dbReference type="Gene3D" id="3.40.605.10">
    <property type="entry name" value="Aldehyde Dehydrogenase, Chain A, domain 1"/>
    <property type="match status" value="1"/>
</dbReference>
<dbReference type="InterPro" id="IPR029510">
    <property type="entry name" value="Ald_DH_CS_GLU"/>
</dbReference>
<keyword evidence="3" id="KW-0520">NAD</keyword>
<dbReference type="Gene3D" id="3.40.309.10">
    <property type="entry name" value="Aldehyde Dehydrogenase, Chain A, domain 2"/>
    <property type="match status" value="1"/>
</dbReference>
<dbReference type="InterPro" id="IPR016161">
    <property type="entry name" value="Ald_DH/histidinol_DH"/>
</dbReference>
<accession>A0AAD9MMD5</accession>
<dbReference type="FunFam" id="3.40.605.10:FF:000007">
    <property type="entry name" value="NAD/NADP-dependent betaine aldehyde dehydrogenase"/>
    <property type="match status" value="1"/>
</dbReference>
<dbReference type="GO" id="GO:0004029">
    <property type="term" value="F:aldehyde dehydrogenase (NAD+) activity"/>
    <property type="evidence" value="ECO:0007669"/>
    <property type="project" value="UniProtKB-ARBA"/>
</dbReference>
<evidence type="ECO:0000256" key="2">
    <source>
        <dbReference type="ARBA" id="ARBA00023002"/>
    </source>
</evidence>
<proteinExistence type="inferred from homology"/>
<dbReference type="CDD" id="cd07110">
    <property type="entry name" value="ALDH_F10_BADH"/>
    <property type="match status" value="1"/>
</dbReference>
<dbReference type="InterPro" id="IPR016162">
    <property type="entry name" value="Ald_DH_N"/>
</dbReference>
<evidence type="ECO:0000256" key="1">
    <source>
        <dbReference type="ARBA" id="ARBA00009986"/>
    </source>
</evidence>
<dbReference type="InterPro" id="IPR015590">
    <property type="entry name" value="Aldehyde_DH_dom"/>
</dbReference>
<evidence type="ECO:0000256" key="6">
    <source>
        <dbReference type="RuleBase" id="RU003345"/>
    </source>
</evidence>
<dbReference type="PANTHER" id="PTHR43860">
    <property type="entry name" value="BETAINE ALDEHYDE DEHYDROGENASE"/>
    <property type="match status" value="1"/>
</dbReference>
<dbReference type="PROSITE" id="PS00687">
    <property type="entry name" value="ALDEHYDE_DEHYDR_GLU"/>
    <property type="match status" value="1"/>
</dbReference>
<feature type="domain" description="Aldehyde dehydrogenase" evidence="7">
    <location>
        <begin position="16"/>
        <end position="462"/>
    </location>
</feature>
<evidence type="ECO:0000256" key="5">
    <source>
        <dbReference type="PROSITE-ProRule" id="PRU10007"/>
    </source>
</evidence>
<evidence type="ECO:0000313" key="8">
    <source>
        <dbReference type="EMBL" id="KAK2079473.1"/>
    </source>
</evidence>
<sequence>MPVSIPERQLYIGGQWVTPCKGGRLPVVNPATEETIASIPAATPEDVQAAVAAATACVESGVKERKSFLASLESMDNGKPLAEAEWDVDDVATCFEYYADLAEKLDARQYEPVDLGMDGFECALRREPLGVVGLITPWNYPLLMSTWKVAPALAAGNAAVLKPSEAASLTSIELAAIAHDVGLPAGAFNVVTGLGRDAGAPLSSHPGVAKIAFTGSTATGRHVYLAAAQNLRPAVMELGGKSALIVFEDADVEKAVEWAMFGVFWTNGQICSSTSRLLVHEAIAPAFYARLKARAESIKIGDPFAPGCRLGPLVNDLQYEKVKGYVRAGLEDGATLLTGGQRPAHLPRGYFLQPTVFTDVSTENRIWREEIFGPVLASRTFATEAEAIALANGSEFGLAAGIISADAARCRRVQEALQVGICWINCSQPCFCQAPWGGVKNSGFGRELGPFGFEGFLSVKQITTYTSPDKWDWYPDAPASRL</sequence>
<comment type="similarity">
    <text evidence="1 6">Belongs to the aldehyde dehydrogenase family.</text>
</comment>
<keyword evidence="9" id="KW-1185">Reference proteome</keyword>
<dbReference type="EMBL" id="JASFZW010000003">
    <property type="protein sequence ID" value="KAK2079473.1"/>
    <property type="molecule type" value="Genomic_DNA"/>
</dbReference>
<evidence type="ECO:0000313" key="9">
    <source>
        <dbReference type="Proteomes" id="UP001255856"/>
    </source>
</evidence>
<dbReference type="AlphaFoldDB" id="A0AAD9MMD5"/>
<evidence type="ECO:0000256" key="3">
    <source>
        <dbReference type="ARBA" id="ARBA00023027"/>
    </source>
</evidence>
<dbReference type="SUPFAM" id="SSF53720">
    <property type="entry name" value="ALDH-like"/>
    <property type="match status" value="1"/>
</dbReference>
<keyword evidence="2 6" id="KW-0560">Oxidoreductase</keyword>